<proteinExistence type="predicted"/>
<keyword evidence="1" id="KW-0812">Transmembrane</keyword>
<name>B8HT48_CYAP4</name>
<keyword evidence="1" id="KW-0472">Membrane</keyword>
<keyword evidence="1" id="KW-1133">Transmembrane helix</keyword>
<reference evidence="2" key="1">
    <citation type="submission" date="2009-01" db="EMBL/GenBank/DDBJ databases">
        <title>Complete sequence of chromosome Cyanothece sp. PCC 7425.</title>
        <authorList>
            <consortium name="US DOE Joint Genome Institute"/>
            <person name="Lucas S."/>
            <person name="Copeland A."/>
            <person name="Lapidus A."/>
            <person name="Glavina del Rio T."/>
            <person name="Dalin E."/>
            <person name="Tice H."/>
            <person name="Bruce D."/>
            <person name="Goodwin L."/>
            <person name="Pitluck S."/>
            <person name="Sims D."/>
            <person name="Meineke L."/>
            <person name="Brettin T."/>
            <person name="Detter J.C."/>
            <person name="Han C."/>
            <person name="Larimer F."/>
            <person name="Land M."/>
            <person name="Hauser L."/>
            <person name="Kyrpides N."/>
            <person name="Ovchinnikova G."/>
            <person name="Liberton M."/>
            <person name="Stoeckel J."/>
            <person name="Banerjee A."/>
            <person name="Singh A."/>
            <person name="Page L."/>
            <person name="Sato H."/>
            <person name="Zhao L."/>
            <person name="Sherman L."/>
            <person name="Pakrasi H."/>
            <person name="Richardson P."/>
        </authorList>
    </citation>
    <scope>NUCLEOTIDE SEQUENCE</scope>
    <source>
        <strain evidence="2">PCC 7425</strain>
    </source>
</reference>
<dbReference type="HOGENOM" id="CLU_1270555_0_0_3"/>
<feature type="transmembrane region" description="Helical" evidence="1">
    <location>
        <begin position="190"/>
        <end position="212"/>
    </location>
</feature>
<feature type="transmembrane region" description="Helical" evidence="1">
    <location>
        <begin position="146"/>
        <end position="169"/>
    </location>
</feature>
<evidence type="ECO:0000256" key="1">
    <source>
        <dbReference type="SAM" id="Phobius"/>
    </source>
</evidence>
<feature type="transmembrane region" description="Helical" evidence="1">
    <location>
        <begin position="105"/>
        <end position="126"/>
    </location>
</feature>
<evidence type="ECO:0000313" key="2">
    <source>
        <dbReference type="EMBL" id="ACL42845.1"/>
    </source>
</evidence>
<feature type="transmembrane region" description="Helical" evidence="1">
    <location>
        <begin position="70"/>
        <end position="93"/>
    </location>
</feature>
<protein>
    <submittedName>
        <fullName evidence="2">Uncharacterized protein</fullName>
    </submittedName>
</protein>
<feature type="transmembrane region" description="Helical" evidence="1">
    <location>
        <begin position="6"/>
        <end position="25"/>
    </location>
</feature>
<feature type="transmembrane region" description="Helical" evidence="1">
    <location>
        <begin position="46"/>
        <end position="64"/>
    </location>
</feature>
<accession>B8HT48</accession>
<dbReference type="KEGG" id="cyn:Cyan7425_0453"/>
<dbReference type="EMBL" id="CP001344">
    <property type="protein sequence ID" value="ACL42845.1"/>
    <property type="molecule type" value="Genomic_DNA"/>
</dbReference>
<gene>
    <name evidence="2" type="ordered locus">Cyan7425_0453</name>
</gene>
<sequence length="217" mass="24558">MFMLGLPLRASVATFGLAGIGIVYLEAWGLHQRESVSWPQAFRKSIWINLFSTLMGFELTWGYAAGGLLFLMLINIGLLTLFLSQLLLRLLAARRGSPQLLLMKVLTYVISFVVSFVVSFAIFMIGANLNFGIGIKSRFMFEPESFTFSTYITATLGLLALNFLLTWILESYLLTRQWKEKSPAKLCRTVFWINVRSYVYILLPIVVLGGLLQSELY</sequence>
<organism evidence="2">
    <name type="scientific">Cyanothece sp. (strain PCC 7425 / ATCC 29141)</name>
    <dbReference type="NCBI Taxonomy" id="395961"/>
    <lineage>
        <taxon>Bacteria</taxon>
        <taxon>Bacillati</taxon>
        <taxon>Cyanobacteriota</taxon>
        <taxon>Cyanophyceae</taxon>
        <taxon>Gomontiellales</taxon>
        <taxon>Cyanothecaceae</taxon>
        <taxon>Cyanothece</taxon>
    </lineage>
</organism>
<dbReference type="AlphaFoldDB" id="B8HT48"/>